<dbReference type="SUPFAM" id="SSF49354">
    <property type="entry name" value="PapD-like"/>
    <property type="match status" value="1"/>
</dbReference>
<feature type="region of interest" description="Disordered" evidence="7">
    <location>
        <begin position="233"/>
        <end position="322"/>
    </location>
</feature>
<dbReference type="GeneID" id="18824191"/>
<dbReference type="PANTHER" id="PTHR10809">
    <property type="entry name" value="VESICLE-ASSOCIATED MEMBRANE PROTEIN-ASSOCIATED PROTEIN"/>
    <property type="match status" value="1"/>
</dbReference>
<gene>
    <name evidence="10" type="ORF">AGABI1DRAFT_114033</name>
</gene>
<sequence length="419" mass="46689">MPIRTTPGEGAMKTVAFSSHGGSVVSDHVANTRQTNLSNHPHRPLHKMSVSLTPSRSLGFRRPLTHVVKRSLTISNQNNVPVAFKVKTTAPKLYCVRPNSGRVEPGEAVDVSVMLQPLREEPPLNSKCKDKFLVQSTLITPERETMALHDLWQASDMGDDGVVHQQKLRVVYLPAEEGTFDEEEENYLPVAEPPGAQDYQNTVETLRPHNGNAHHGLPDFNLPPVPPVPVHPVPVHPVVAPPTNQDSRPPPSTLRPEDSVSREHSHDYPDEEHLDTEVPIIVSTVPMSPSPRPSHREHEHEEPQHIFESPRAPMVQPPPSTTETVYVENPLNEELLAKYREAQAEIDQLRNTIATMSVAPTSEIRSRRSRKHSDAASTADTDVQTVVDDRHYHHQQDGVPLQIVVIVALGVFITTYLFF</sequence>
<dbReference type="EMBL" id="JH971390">
    <property type="protein sequence ID" value="EKM79476.1"/>
    <property type="molecule type" value="Genomic_DNA"/>
</dbReference>
<keyword evidence="5 8" id="KW-0472">Membrane</keyword>
<name>K5WVH0_AGABU</name>
<evidence type="ECO:0000256" key="4">
    <source>
        <dbReference type="ARBA" id="ARBA00022989"/>
    </source>
</evidence>
<evidence type="ECO:0000256" key="5">
    <source>
        <dbReference type="ARBA" id="ARBA00023136"/>
    </source>
</evidence>
<dbReference type="Gene3D" id="2.60.40.10">
    <property type="entry name" value="Immunoglobulins"/>
    <property type="match status" value="1"/>
</dbReference>
<dbReference type="HOGENOM" id="CLU_032848_1_0_1"/>
<evidence type="ECO:0000313" key="11">
    <source>
        <dbReference type="Proteomes" id="UP000008493"/>
    </source>
</evidence>
<accession>K5WVH0</accession>
<dbReference type="InterPro" id="IPR000535">
    <property type="entry name" value="MSP_dom"/>
</dbReference>
<reference evidence="11" key="1">
    <citation type="journal article" date="2012" name="Proc. Natl. Acad. Sci. U.S.A.">
        <title>Genome sequence of the button mushroom Agaricus bisporus reveals mechanisms governing adaptation to a humic-rich ecological niche.</title>
        <authorList>
            <person name="Morin E."/>
            <person name="Kohler A."/>
            <person name="Baker A.R."/>
            <person name="Foulongne-Oriol M."/>
            <person name="Lombard V."/>
            <person name="Nagy L.G."/>
            <person name="Ohm R.A."/>
            <person name="Patyshakuliyeva A."/>
            <person name="Brun A."/>
            <person name="Aerts A.L."/>
            <person name="Bailey A.M."/>
            <person name="Billette C."/>
            <person name="Coutinho P.M."/>
            <person name="Deakin G."/>
            <person name="Doddapaneni H."/>
            <person name="Floudas D."/>
            <person name="Grimwood J."/>
            <person name="Hilden K."/>
            <person name="Kuees U."/>
            <person name="LaButti K.M."/>
            <person name="Lapidus A."/>
            <person name="Lindquist E.A."/>
            <person name="Lucas S.M."/>
            <person name="Murat C."/>
            <person name="Riley R.W."/>
            <person name="Salamov A.A."/>
            <person name="Schmutz J."/>
            <person name="Subramanian V."/>
            <person name="Woesten H.A.B."/>
            <person name="Xu J."/>
            <person name="Eastwood D.C."/>
            <person name="Foster G.D."/>
            <person name="Sonnenberg A.S."/>
            <person name="Cullen D."/>
            <person name="de Vries R.P."/>
            <person name="Lundell T."/>
            <person name="Hibbett D.S."/>
            <person name="Henrissat B."/>
            <person name="Burton K.S."/>
            <person name="Kerrigan R.W."/>
            <person name="Challen M.P."/>
            <person name="Grigoriev I.V."/>
            <person name="Martin F."/>
        </authorList>
    </citation>
    <scope>NUCLEOTIDE SEQUENCE [LARGE SCALE GENOMIC DNA]</scope>
    <source>
        <strain evidence="11">JB137-S8 / ATCC MYA-4627 / FGSC 10392</strain>
    </source>
</reference>
<dbReference type="PROSITE" id="PS50202">
    <property type="entry name" value="MSP"/>
    <property type="match status" value="1"/>
</dbReference>
<dbReference type="GO" id="GO:0033149">
    <property type="term" value="F:FFAT motif binding"/>
    <property type="evidence" value="ECO:0007669"/>
    <property type="project" value="TreeGrafter"/>
</dbReference>
<evidence type="ECO:0000313" key="10">
    <source>
        <dbReference type="EMBL" id="EKM79476.1"/>
    </source>
</evidence>
<feature type="transmembrane region" description="Helical" evidence="8">
    <location>
        <begin position="399"/>
        <end position="418"/>
    </location>
</feature>
<evidence type="ECO:0000259" key="9">
    <source>
        <dbReference type="PROSITE" id="PS50202"/>
    </source>
</evidence>
<evidence type="ECO:0000256" key="2">
    <source>
        <dbReference type="ARBA" id="ARBA00008932"/>
    </source>
</evidence>
<proteinExistence type="inferred from homology"/>
<keyword evidence="6" id="KW-0175">Coiled coil</keyword>
<dbReference type="InterPro" id="IPR016763">
    <property type="entry name" value="VAP"/>
</dbReference>
<evidence type="ECO:0000256" key="8">
    <source>
        <dbReference type="SAM" id="Phobius"/>
    </source>
</evidence>
<protein>
    <recommendedName>
        <fullName evidence="9">MSP domain-containing protein</fullName>
    </recommendedName>
</protein>
<feature type="compositionally biased region" description="Basic and acidic residues" evidence="7">
    <location>
        <begin position="294"/>
        <end position="305"/>
    </location>
</feature>
<dbReference type="KEGG" id="abp:AGABI1DRAFT114033"/>
<dbReference type="InParanoid" id="K5WVH0"/>
<dbReference type="RefSeq" id="XP_007330121.1">
    <property type="nucleotide sequence ID" value="XM_007330059.1"/>
</dbReference>
<feature type="region of interest" description="Disordered" evidence="7">
    <location>
        <begin position="206"/>
        <end position="225"/>
    </location>
</feature>
<keyword evidence="3 8" id="KW-0812">Transmembrane</keyword>
<dbReference type="InterPro" id="IPR008962">
    <property type="entry name" value="PapD-like_sf"/>
</dbReference>
<evidence type="ECO:0000256" key="1">
    <source>
        <dbReference type="ARBA" id="ARBA00004211"/>
    </source>
</evidence>
<feature type="domain" description="MSP" evidence="9">
    <location>
        <begin position="49"/>
        <end position="173"/>
    </location>
</feature>
<feature type="compositionally biased region" description="Basic and acidic residues" evidence="7">
    <location>
        <begin position="255"/>
        <end position="268"/>
    </location>
</feature>
<dbReference type="GO" id="GO:0061817">
    <property type="term" value="P:endoplasmic reticulum-plasma membrane tethering"/>
    <property type="evidence" value="ECO:0007669"/>
    <property type="project" value="TreeGrafter"/>
</dbReference>
<dbReference type="Proteomes" id="UP000008493">
    <property type="component" value="Unassembled WGS sequence"/>
</dbReference>
<evidence type="ECO:0000256" key="6">
    <source>
        <dbReference type="SAM" id="Coils"/>
    </source>
</evidence>
<comment type="subcellular location">
    <subcellularLocation>
        <location evidence="1">Membrane</location>
        <topology evidence="1">Single-pass type IV membrane protein</topology>
    </subcellularLocation>
</comment>
<keyword evidence="4 8" id="KW-1133">Transmembrane helix</keyword>
<organism evidence="10 11">
    <name type="scientific">Agaricus bisporus var. burnettii (strain JB137-S8 / ATCC MYA-4627 / FGSC 10392)</name>
    <name type="common">White button mushroom</name>
    <dbReference type="NCBI Taxonomy" id="597362"/>
    <lineage>
        <taxon>Eukaryota</taxon>
        <taxon>Fungi</taxon>
        <taxon>Dikarya</taxon>
        <taxon>Basidiomycota</taxon>
        <taxon>Agaricomycotina</taxon>
        <taxon>Agaricomycetes</taxon>
        <taxon>Agaricomycetidae</taxon>
        <taxon>Agaricales</taxon>
        <taxon>Agaricineae</taxon>
        <taxon>Agaricaceae</taxon>
        <taxon>Agaricus</taxon>
    </lineage>
</organism>
<dbReference type="PANTHER" id="PTHR10809:SF6">
    <property type="entry name" value="AT11025P-RELATED"/>
    <property type="match status" value="1"/>
</dbReference>
<comment type="similarity">
    <text evidence="2">Belongs to the VAMP-associated protein (VAP) (TC 9.B.17) family.</text>
</comment>
<feature type="coiled-coil region" evidence="6">
    <location>
        <begin position="332"/>
        <end position="359"/>
    </location>
</feature>
<dbReference type="STRING" id="597362.K5WVH0"/>
<dbReference type="OMA" id="FNRPFTQ"/>
<evidence type="ECO:0000256" key="7">
    <source>
        <dbReference type="SAM" id="MobiDB-lite"/>
    </source>
</evidence>
<dbReference type="eggNOG" id="KOG0439">
    <property type="taxonomic scope" value="Eukaryota"/>
</dbReference>
<dbReference type="OrthoDB" id="264603at2759"/>
<dbReference type="GO" id="GO:0005789">
    <property type="term" value="C:endoplasmic reticulum membrane"/>
    <property type="evidence" value="ECO:0007669"/>
    <property type="project" value="InterPro"/>
</dbReference>
<dbReference type="GO" id="GO:0005886">
    <property type="term" value="C:plasma membrane"/>
    <property type="evidence" value="ECO:0007669"/>
    <property type="project" value="TreeGrafter"/>
</dbReference>
<dbReference type="InterPro" id="IPR013783">
    <property type="entry name" value="Ig-like_fold"/>
</dbReference>
<evidence type="ECO:0000256" key="3">
    <source>
        <dbReference type="ARBA" id="ARBA00022692"/>
    </source>
</evidence>
<dbReference type="AlphaFoldDB" id="K5WVH0"/>
<keyword evidence="11" id="KW-1185">Reference proteome</keyword>
<dbReference type="Pfam" id="PF00635">
    <property type="entry name" value="Motile_Sperm"/>
    <property type="match status" value="1"/>
</dbReference>
<dbReference type="FunCoup" id="K5WVH0">
    <property type="interactions" value="106"/>
</dbReference>
<dbReference type="GO" id="GO:0090158">
    <property type="term" value="P:endoplasmic reticulum membrane organization"/>
    <property type="evidence" value="ECO:0007669"/>
    <property type="project" value="TreeGrafter"/>
</dbReference>